<comment type="caution">
    <text evidence="2">The sequence shown here is derived from an EMBL/GenBank/DDBJ whole genome shotgun (WGS) entry which is preliminary data.</text>
</comment>
<evidence type="ECO:0000313" key="2">
    <source>
        <dbReference type="EMBL" id="MVP02075.1"/>
    </source>
</evidence>
<proteinExistence type="predicted"/>
<dbReference type="Proteomes" id="UP000490800">
    <property type="component" value="Unassembled WGS sequence"/>
</dbReference>
<dbReference type="NCBIfam" id="NF005300">
    <property type="entry name" value="PRK06828.1"/>
    <property type="match status" value="1"/>
</dbReference>
<evidence type="ECO:0000313" key="3">
    <source>
        <dbReference type="Proteomes" id="UP000490800"/>
    </source>
</evidence>
<dbReference type="InterPro" id="IPR023631">
    <property type="entry name" value="Amidase_dom"/>
</dbReference>
<dbReference type="Pfam" id="PF01425">
    <property type="entry name" value="Amidase"/>
    <property type="match status" value="1"/>
</dbReference>
<reference evidence="2 3" key="1">
    <citation type="journal article" date="2019" name="Microorganisms">
        <title>Paenibacillus lutrae sp. nov., A Chitinolytic Species Isolated from A River Otter in Castril Natural Park, Granada, Spain.</title>
        <authorList>
            <person name="Rodriguez M."/>
            <person name="Reina J.C."/>
            <person name="Bejar V."/>
            <person name="Llamas I."/>
        </authorList>
    </citation>
    <scope>NUCLEOTIDE SEQUENCE [LARGE SCALE GENOMIC DNA]</scope>
    <source>
        <strain evidence="2 3">N10</strain>
    </source>
</reference>
<dbReference type="OrthoDB" id="9811471at2"/>
<gene>
    <name evidence="2" type="ORF">EDM21_21585</name>
</gene>
<dbReference type="SUPFAM" id="SSF75304">
    <property type="entry name" value="Amidase signature (AS) enzymes"/>
    <property type="match status" value="1"/>
</dbReference>
<sequence length="491" mass="52833">MKQKLEKWIIEADLTGMQSAMEAGWLTSEDLVAVYLERIRVIDSQIHSILEINPDALEIARALDHERQEHGSRGSLHGIPILLKDNIDTGDRMHTSAGSIALAHSFASQDSFVAAKLRAAGAVLLGKTNMTEWANYMSNTMWAGYSSRGGQTLNPYGPGELFVGGSSSGSGAAIAANLAAASVGTETSGSIVSPASHNALVGIKPTVGLVSRTGIIPITNSQDTAGPLARTVADAAILLGAMTGADPADSATESSRGKTYTDYAQFLEADFLKQARIGVPRAYYEALDEPRLAIMERAIAVMRERGATIINPVTLPCEETDWEPHVMRYEFKKYLNDYLSGLSDSVPVHSLQEVIAYNIEHANRALKYGQDVLIWSEETSGTLTEEEYLKSLAKDRLHSRELGIDHVLSEHQLDALLFPGDDGCDVAARAGYPIITVPAGFAETGIVAPGGYITKGPMGVTFSGHAYSEPTLIKLAYGFEQATKHRFPPEV</sequence>
<dbReference type="EMBL" id="RHLK01000017">
    <property type="protein sequence ID" value="MVP02075.1"/>
    <property type="molecule type" value="Genomic_DNA"/>
</dbReference>
<keyword evidence="2" id="KW-0378">Hydrolase</keyword>
<evidence type="ECO:0000259" key="1">
    <source>
        <dbReference type="Pfam" id="PF01425"/>
    </source>
</evidence>
<name>A0A7X3FLR7_9BACL</name>
<dbReference type="InterPro" id="IPR036928">
    <property type="entry name" value="AS_sf"/>
</dbReference>
<accession>A0A7X3FLR7</accession>
<dbReference type="EC" id="3.5.1.4" evidence="2"/>
<dbReference type="AlphaFoldDB" id="A0A7X3FLR7"/>
<dbReference type="PANTHER" id="PTHR42678">
    <property type="entry name" value="AMIDASE"/>
    <property type="match status" value="1"/>
</dbReference>
<feature type="domain" description="Amidase" evidence="1">
    <location>
        <begin position="30"/>
        <end position="472"/>
    </location>
</feature>
<dbReference type="Gene3D" id="3.90.1300.10">
    <property type="entry name" value="Amidase signature (AS) domain"/>
    <property type="match status" value="1"/>
</dbReference>
<keyword evidence="3" id="KW-1185">Reference proteome</keyword>
<dbReference type="PANTHER" id="PTHR42678:SF34">
    <property type="entry name" value="OS04G0183300 PROTEIN"/>
    <property type="match status" value="1"/>
</dbReference>
<organism evidence="2 3">
    <name type="scientific">Paenibacillus lutrae</name>
    <dbReference type="NCBI Taxonomy" id="2078573"/>
    <lineage>
        <taxon>Bacteria</taxon>
        <taxon>Bacillati</taxon>
        <taxon>Bacillota</taxon>
        <taxon>Bacilli</taxon>
        <taxon>Bacillales</taxon>
        <taxon>Paenibacillaceae</taxon>
        <taxon>Paenibacillus</taxon>
    </lineage>
</organism>
<protein>
    <submittedName>
        <fullName evidence="2">Amidase</fullName>
        <ecNumber evidence="2">3.5.1.4</ecNumber>
    </submittedName>
</protein>
<dbReference type="GO" id="GO:0004040">
    <property type="term" value="F:amidase activity"/>
    <property type="evidence" value="ECO:0007669"/>
    <property type="project" value="UniProtKB-EC"/>
</dbReference>
<dbReference type="RefSeq" id="WP_157338499.1">
    <property type="nucleotide sequence ID" value="NZ_RHLK01000017.1"/>
</dbReference>